<dbReference type="Gene3D" id="3.20.20.30">
    <property type="entry name" value="Luciferase-like domain"/>
    <property type="match status" value="1"/>
</dbReference>
<dbReference type="EMBL" id="SIJB01000024">
    <property type="protein sequence ID" value="NBI29450.1"/>
    <property type="molecule type" value="Genomic_DNA"/>
</dbReference>
<feature type="domain" description="Luciferase-like" evidence="3">
    <location>
        <begin position="5"/>
        <end position="303"/>
    </location>
</feature>
<evidence type="ECO:0000256" key="2">
    <source>
        <dbReference type="SAM" id="MobiDB-lite"/>
    </source>
</evidence>
<dbReference type="FunFam" id="3.20.20.30:FF:000002">
    <property type="entry name" value="LLM class flavin-dependent oxidoreductase"/>
    <property type="match status" value="1"/>
</dbReference>
<dbReference type="RefSeq" id="WP_160646254.1">
    <property type="nucleotide sequence ID" value="NZ_SIJB01000024.1"/>
</dbReference>
<reference evidence="4 5" key="1">
    <citation type="submission" date="2019-01" db="EMBL/GenBank/DDBJ databases">
        <title>Chengkuizengella sp. nov., isolated from deep-sea sediment of East Pacific Ocean.</title>
        <authorList>
            <person name="Yang J."/>
            <person name="Lai Q."/>
            <person name="Shao Z."/>
        </authorList>
    </citation>
    <scope>NUCLEOTIDE SEQUENCE [LARGE SCALE GENOMIC DNA]</scope>
    <source>
        <strain evidence="4 5">YPA3-1-1</strain>
    </source>
</reference>
<proteinExistence type="predicted"/>
<dbReference type="GO" id="GO:0016705">
    <property type="term" value="F:oxidoreductase activity, acting on paired donors, with incorporation or reduction of molecular oxygen"/>
    <property type="evidence" value="ECO:0007669"/>
    <property type="project" value="InterPro"/>
</dbReference>
<name>A0A6N9Q3V1_9BACL</name>
<dbReference type="InterPro" id="IPR050766">
    <property type="entry name" value="Bact_Lucif_Oxidored"/>
</dbReference>
<accession>A0A6N9Q3V1</accession>
<dbReference type="SUPFAM" id="SSF51679">
    <property type="entry name" value="Bacterial luciferase-like"/>
    <property type="match status" value="1"/>
</dbReference>
<dbReference type="GO" id="GO:0005829">
    <property type="term" value="C:cytosol"/>
    <property type="evidence" value="ECO:0007669"/>
    <property type="project" value="TreeGrafter"/>
</dbReference>
<dbReference type="PANTHER" id="PTHR30137:SF19">
    <property type="entry name" value="LUCIFERASE-LIKE MONOOXYGENASE"/>
    <property type="match status" value="1"/>
</dbReference>
<keyword evidence="5" id="KW-1185">Reference proteome</keyword>
<dbReference type="InterPro" id="IPR036661">
    <property type="entry name" value="Luciferase-like_sf"/>
</dbReference>
<evidence type="ECO:0000259" key="3">
    <source>
        <dbReference type="Pfam" id="PF00296"/>
    </source>
</evidence>
<dbReference type="InterPro" id="IPR019949">
    <property type="entry name" value="CmoO-like"/>
</dbReference>
<evidence type="ECO:0000313" key="4">
    <source>
        <dbReference type="EMBL" id="NBI29450.1"/>
    </source>
</evidence>
<protein>
    <submittedName>
        <fullName evidence="4">LLM class flavin-dependent oxidoreductase</fullName>
    </submittedName>
</protein>
<evidence type="ECO:0000256" key="1">
    <source>
        <dbReference type="ARBA" id="ARBA00007789"/>
    </source>
</evidence>
<sequence length="334" mass="37241">MIKLSVLDQSPVSEGSNPQEALKNTVKLAQKTEALGYHRFWVAEHHHTEALAGSSPEILIAHLASNTSKIKVGSGGVMLPHYSSYKVAENFQLLESLHPNRIDLGVGRAPGGMPLSTIALQEGKKRTVHQFPQQIDDLLAYIHDDLDENHQLAGLKATPLSPTAPELWMLGSSGDSAVLAAKKGLPYTFAHFINGQGGSQYVEHYKRIFKPSKYLNKPKNIVAIFVICAESDEEAERIAKSLDLSLLLIEKGERTGKGIPSIETAESYIYDEFDLERIRQNRKRMIVGSQESVTHQLLQLRDQYGTDELMIVTITHNFEDKLRSYELLAEAFRL</sequence>
<dbReference type="OrthoDB" id="9780518at2"/>
<dbReference type="AlphaFoldDB" id="A0A6N9Q3V1"/>
<comment type="similarity">
    <text evidence="1">To bacterial alkanal monooxygenase alpha and beta chains.</text>
</comment>
<dbReference type="Proteomes" id="UP000448943">
    <property type="component" value="Unassembled WGS sequence"/>
</dbReference>
<comment type="caution">
    <text evidence="4">The sequence shown here is derived from an EMBL/GenBank/DDBJ whole genome shotgun (WGS) entry which is preliminary data.</text>
</comment>
<dbReference type="NCBIfam" id="TIGR03558">
    <property type="entry name" value="oxido_grp_1"/>
    <property type="match status" value="1"/>
</dbReference>
<organism evidence="4 5">
    <name type="scientific">Chengkuizengella marina</name>
    <dbReference type="NCBI Taxonomy" id="2507566"/>
    <lineage>
        <taxon>Bacteria</taxon>
        <taxon>Bacillati</taxon>
        <taxon>Bacillota</taxon>
        <taxon>Bacilli</taxon>
        <taxon>Bacillales</taxon>
        <taxon>Paenibacillaceae</taxon>
        <taxon>Chengkuizengella</taxon>
    </lineage>
</organism>
<feature type="compositionally biased region" description="Polar residues" evidence="2">
    <location>
        <begin position="7"/>
        <end position="19"/>
    </location>
</feature>
<dbReference type="InterPro" id="IPR011251">
    <property type="entry name" value="Luciferase-like_dom"/>
</dbReference>
<dbReference type="Pfam" id="PF00296">
    <property type="entry name" value="Bac_luciferase"/>
    <property type="match status" value="1"/>
</dbReference>
<feature type="region of interest" description="Disordered" evidence="2">
    <location>
        <begin position="1"/>
        <end position="20"/>
    </location>
</feature>
<gene>
    <name evidence="4" type="ORF">ERL59_10800</name>
</gene>
<dbReference type="PANTHER" id="PTHR30137">
    <property type="entry name" value="LUCIFERASE-LIKE MONOOXYGENASE"/>
    <property type="match status" value="1"/>
</dbReference>
<evidence type="ECO:0000313" key="5">
    <source>
        <dbReference type="Proteomes" id="UP000448943"/>
    </source>
</evidence>